<gene>
    <name evidence="1" type="ORF">UJA718_LOCUS1459</name>
</gene>
<accession>A0A819W256</accession>
<sequence length="87" mass="10084">MLCPTNNFALQLNKYFVEKVIPRKNSIYKAVREVSKVVTEVLREVEAQEPRFISSLNELNGRFEGFSSASHTEFEVRNITDYNINDV</sequence>
<comment type="caution">
    <text evidence="1">The sequence shown here is derived from an EMBL/GenBank/DDBJ whole genome shotgun (WGS) entry which is preliminary data.</text>
</comment>
<organism evidence="1 2">
    <name type="scientific">Rotaria socialis</name>
    <dbReference type="NCBI Taxonomy" id="392032"/>
    <lineage>
        <taxon>Eukaryota</taxon>
        <taxon>Metazoa</taxon>
        <taxon>Spiralia</taxon>
        <taxon>Gnathifera</taxon>
        <taxon>Rotifera</taxon>
        <taxon>Eurotatoria</taxon>
        <taxon>Bdelloidea</taxon>
        <taxon>Philodinida</taxon>
        <taxon>Philodinidae</taxon>
        <taxon>Rotaria</taxon>
    </lineage>
</organism>
<dbReference type="Proteomes" id="UP000663873">
    <property type="component" value="Unassembled WGS sequence"/>
</dbReference>
<keyword evidence="2" id="KW-1185">Reference proteome</keyword>
<reference evidence="1" key="1">
    <citation type="submission" date="2021-02" db="EMBL/GenBank/DDBJ databases">
        <authorList>
            <person name="Nowell W R."/>
        </authorList>
    </citation>
    <scope>NUCLEOTIDE SEQUENCE</scope>
</reference>
<dbReference type="AlphaFoldDB" id="A0A819W256"/>
<protein>
    <submittedName>
        <fullName evidence="1">Uncharacterized protein</fullName>
    </submittedName>
</protein>
<proteinExistence type="predicted"/>
<dbReference type="EMBL" id="CAJOBP010000087">
    <property type="protein sequence ID" value="CAF4119324.1"/>
    <property type="molecule type" value="Genomic_DNA"/>
</dbReference>
<evidence type="ECO:0000313" key="1">
    <source>
        <dbReference type="EMBL" id="CAF4119324.1"/>
    </source>
</evidence>
<evidence type="ECO:0000313" key="2">
    <source>
        <dbReference type="Proteomes" id="UP000663873"/>
    </source>
</evidence>
<name>A0A819W256_9BILA</name>